<protein>
    <submittedName>
        <fullName evidence="2">Uncharacterized protein</fullName>
    </submittedName>
</protein>
<comment type="caution">
    <text evidence="2">The sequence shown here is derived from an EMBL/GenBank/DDBJ whole genome shotgun (WGS) entry which is preliminary data.</text>
</comment>
<evidence type="ECO:0000313" key="3">
    <source>
        <dbReference type="Proteomes" id="UP001338125"/>
    </source>
</evidence>
<evidence type="ECO:0000256" key="1">
    <source>
        <dbReference type="SAM" id="MobiDB-lite"/>
    </source>
</evidence>
<name>A0ABR0S7K8_9HYPO</name>
<accession>A0ABR0S7K8</accession>
<gene>
    <name evidence="2" type="ORF">PT974_12289</name>
</gene>
<sequence>MLSQITSRLVCFYEAAYLNAATNLTSTTRIRTTGEANFLSTPPLSQHGQMSPPSPSTQRAPECQSIICDMKLGKLSIDGSEARMLVEVVLVDACLDLNEKLQEWKHVMDESLEGAEEQCDAVICRCLDKLAKLIGVLQFDGLPLDRP</sequence>
<dbReference type="Proteomes" id="UP001338125">
    <property type="component" value="Unassembled WGS sequence"/>
</dbReference>
<reference evidence="2 3" key="1">
    <citation type="submission" date="2024-01" db="EMBL/GenBank/DDBJ databases">
        <title>Complete genome of Cladobotryum mycophilum ATHUM6906.</title>
        <authorList>
            <person name="Christinaki A.C."/>
            <person name="Myridakis A.I."/>
            <person name="Kouvelis V.N."/>
        </authorList>
    </citation>
    <scope>NUCLEOTIDE SEQUENCE [LARGE SCALE GENOMIC DNA]</scope>
    <source>
        <strain evidence="2 3">ATHUM6906</strain>
    </source>
</reference>
<organism evidence="2 3">
    <name type="scientific">Cladobotryum mycophilum</name>
    <dbReference type="NCBI Taxonomy" id="491253"/>
    <lineage>
        <taxon>Eukaryota</taxon>
        <taxon>Fungi</taxon>
        <taxon>Dikarya</taxon>
        <taxon>Ascomycota</taxon>
        <taxon>Pezizomycotina</taxon>
        <taxon>Sordariomycetes</taxon>
        <taxon>Hypocreomycetidae</taxon>
        <taxon>Hypocreales</taxon>
        <taxon>Hypocreaceae</taxon>
        <taxon>Cladobotryum</taxon>
    </lineage>
</organism>
<proteinExistence type="predicted"/>
<feature type="region of interest" description="Disordered" evidence="1">
    <location>
        <begin position="37"/>
        <end position="57"/>
    </location>
</feature>
<dbReference type="EMBL" id="JAVFKD010000016">
    <property type="protein sequence ID" value="KAK5988149.1"/>
    <property type="molecule type" value="Genomic_DNA"/>
</dbReference>
<keyword evidence="3" id="KW-1185">Reference proteome</keyword>
<evidence type="ECO:0000313" key="2">
    <source>
        <dbReference type="EMBL" id="KAK5988149.1"/>
    </source>
</evidence>